<feature type="transmembrane region" description="Helical" evidence="1">
    <location>
        <begin position="20"/>
        <end position="44"/>
    </location>
</feature>
<dbReference type="AlphaFoldDB" id="A0A1Y6C4T1"/>
<keyword evidence="1" id="KW-0812">Transmembrane</keyword>
<keyword evidence="1" id="KW-1133">Transmembrane helix</keyword>
<keyword evidence="1" id="KW-0472">Membrane</keyword>
<evidence type="ECO:0000313" key="2">
    <source>
        <dbReference type="EMBL" id="SMF41748.1"/>
    </source>
</evidence>
<evidence type="ECO:0000313" key="3">
    <source>
        <dbReference type="Proteomes" id="UP000192917"/>
    </source>
</evidence>
<name>A0A1Y6C4T1_9PROT</name>
<reference evidence="2 3" key="1">
    <citation type="submission" date="2017-04" db="EMBL/GenBank/DDBJ databases">
        <authorList>
            <person name="Afonso C.L."/>
            <person name="Miller P.J."/>
            <person name="Scott M.A."/>
            <person name="Spackman E."/>
            <person name="Goraichik I."/>
            <person name="Dimitrov K.M."/>
            <person name="Suarez D.L."/>
            <person name="Swayne D.E."/>
        </authorList>
    </citation>
    <scope>NUCLEOTIDE SEQUENCE [LARGE SCALE GENOMIC DNA]</scope>
    <source>
        <strain evidence="2 3">USBA 355</strain>
    </source>
</reference>
<protein>
    <submittedName>
        <fullName evidence="2">Uncharacterized protein</fullName>
    </submittedName>
</protein>
<keyword evidence="3" id="KW-1185">Reference proteome</keyword>
<gene>
    <name evidence="2" type="ORF">SAMN05428998_114116</name>
</gene>
<dbReference type="Proteomes" id="UP000192917">
    <property type="component" value="Unassembled WGS sequence"/>
</dbReference>
<organism evidence="2 3">
    <name type="scientific">Tistlia consotensis USBA 355</name>
    <dbReference type="NCBI Taxonomy" id="560819"/>
    <lineage>
        <taxon>Bacteria</taxon>
        <taxon>Pseudomonadati</taxon>
        <taxon>Pseudomonadota</taxon>
        <taxon>Alphaproteobacteria</taxon>
        <taxon>Rhodospirillales</taxon>
        <taxon>Rhodovibrionaceae</taxon>
        <taxon>Tistlia</taxon>
    </lineage>
</organism>
<dbReference type="EMBL" id="FWZX01000014">
    <property type="protein sequence ID" value="SMF41748.1"/>
    <property type="molecule type" value="Genomic_DNA"/>
</dbReference>
<accession>A0A1Y6C4T1</accession>
<sequence>MSFWLTSLLSAPHFVPIHWLFFGVGLLFVVVALVFALAPVYGFLEARAMRYAVCEDGSIVIANGRRGRVQRLDARNLELFELDEARSGRGHVYLGTAPASIVSPVPYRRENIGFIAIPDARAAFEAIRSLQQRK</sequence>
<dbReference type="RefSeq" id="WP_085123940.1">
    <property type="nucleotide sequence ID" value="NZ_FWZX01000014.1"/>
</dbReference>
<evidence type="ECO:0000256" key="1">
    <source>
        <dbReference type="SAM" id="Phobius"/>
    </source>
</evidence>
<proteinExistence type="predicted"/>